<evidence type="ECO:0000313" key="2">
    <source>
        <dbReference type="Proteomes" id="UP000002489"/>
    </source>
</evidence>
<dbReference type="AlphaFoldDB" id="A0A0D2Y5J2"/>
<dbReference type="EnsemblFungi" id="FOXG_11548T0">
    <property type="protein sequence ID" value="FOXG_11548P0"/>
    <property type="gene ID" value="FOXG_11548"/>
</dbReference>
<protein>
    <submittedName>
        <fullName evidence="1">Uncharacterized protein</fullName>
    </submittedName>
</protein>
<proteinExistence type="predicted"/>
<evidence type="ECO:0000313" key="1">
    <source>
        <dbReference type="EnsemblFungi" id="FOXG_11548P0"/>
    </source>
</evidence>
<organism evidence="1 2">
    <name type="scientific">Fusarium oxysporum (strain Fo5176)</name>
    <name type="common">Fusarium vascular wilt</name>
    <dbReference type="NCBI Taxonomy" id="660025"/>
    <lineage>
        <taxon>Eukaryota</taxon>
        <taxon>Fungi</taxon>
        <taxon>Dikarya</taxon>
        <taxon>Ascomycota</taxon>
        <taxon>Pezizomycotina</taxon>
        <taxon>Sordariomycetes</taxon>
        <taxon>Hypocreomycetidae</taxon>
        <taxon>Hypocreales</taxon>
        <taxon>Nectriaceae</taxon>
        <taxon>Fusarium</taxon>
        <taxon>Fusarium oxysporum species complex</taxon>
    </lineage>
</organism>
<name>A0A0D2Y5J2_FUSOF</name>
<sequence>MAPTHKTPFALVLAELAISITAVTLFSLMYPVGFRSRLWENGGEQGWNSNPNKRIYYYANHQEPPEVPLIWSQRLYTSNLAIAILGIVVFFARTAMSHLRYLPRYVNNIYDTILLALWAVSIAGQTSSDFTDPEHPSPHPWYLTRGCSAAWDKTQGYCQIAQASFAMSVIAAILYGARLIREAMLIAYERGQRHQSKWPVQDVQEVESMAGVYVDEEGEFEAKLTTKEGWHSMALSPVLAFFPSSDNRW</sequence>
<reference evidence="2" key="1">
    <citation type="journal article" date="2012" name="Mol. Plant Microbe Interact.">
        <title>A highly conserved effector in Fusarium oxysporum is required for full virulence on Arabidopsis.</title>
        <authorList>
            <person name="Thatcher L.F."/>
            <person name="Gardiner D.M."/>
            <person name="Kazan K."/>
            <person name="Manners J."/>
        </authorList>
    </citation>
    <scope>NUCLEOTIDE SEQUENCE [LARGE SCALE GENOMIC DNA]</scope>
    <source>
        <strain evidence="2">Fo5176</strain>
    </source>
</reference>
<reference evidence="1" key="2">
    <citation type="submission" date="2025-08" db="UniProtKB">
        <authorList>
            <consortium name="EnsemblFungi"/>
        </authorList>
    </citation>
    <scope>IDENTIFICATION</scope>
    <source>
        <strain evidence="1">4287 / CBS 123668 / FGSC 9935 / NRRL 34936</strain>
    </source>
</reference>
<dbReference type="VEuPathDB" id="FungiDB:FOXG_11548"/>
<dbReference type="Proteomes" id="UP000002489">
    <property type="component" value="Unassembled WGS sequence"/>
</dbReference>
<accession>A0A0D2Y5J2</accession>
<gene>
    <name evidence="1" type="primary">28952945</name>
</gene>